<dbReference type="InterPro" id="IPR052927">
    <property type="entry name" value="DCC_oxidoreductase"/>
</dbReference>
<gene>
    <name evidence="1" type="ORF">CR194_06435</name>
</gene>
<dbReference type="RefSeq" id="WP_110608783.1">
    <property type="nucleotide sequence ID" value="NZ_PDOD01000001.1"/>
</dbReference>
<evidence type="ECO:0000313" key="1">
    <source>
        <dbReference type="EMBL" id="PYZ95148.1"/>
    </source>
</evidence>
<dbReference type="AlphaFoldDB" id="A0A323TJU0"/>
<reference evidence="1 2" key="1">
    <citation type="submission" date="2017-10" db="EMBL/GenBank/DDBJ databases">
        <title>Bacillus sp. nov., a halophilic bacterium isolated from a Keqin Lake.</title>
        <authorList>
            <person name="Wang H."/>
        </authorList>
    </citation>
    <scope>NUCLEOTIDE SEQUENCE [LARGE SCALE GENOMIC DNA]</scope>
    <source>
        <strain evidence="1 2">KQ-12</strain>
    </source>
</reference>
<name>A0A323TJU0_9BACI</name>
<evidence type="ECO:0000313" key="2">
    <source>
        <dbReference type="Proteomes" id="UP000248214"/>
    </source>
</evidence>
<dbReference type="GO" id="GO:0015035">
    <property type="term" value="F:protein-disulfide reductase activity"/>
    <property type="evidence" value="ECO:0007669"/>
    <property type="project" value="InterPro"/>
</dbReference>
<dbReference type="PANTHER" id="PTHR33639">
    <property type="entry name" value="THIOL-DISULFIDE OXIDOREDUCTASE DCC"/>
    <property type="match status" value="1"/>
</dbReference>
<dbReference type="OrthoDB" id="9785438at2"/>
<dbReference type="EMBL" id="PDOD01000001">
    <property type="protein sequence ID" value="PYZ95148.1"/>
    <property type="molecule type" value="Genomic_DNA"/>
</dbReference>
<proteinExistence type="predicted"/>
<keyword evidence="2" id="KW-1185">Reference proteome</keyword>
<dbReference type="PANTHER" id="PTHR33639:SF2">
    <property type="entry name" value="DUF393 DOMAIN-CONTAINING PROTEIN"/>
    <property type="match status" value="1"/>
</dbReference>
<dbReference type="InterPro" id="IPR007263">
    <property type="entry name" value="DCC1-like"/>
</dbReference>
<protein>
    <submittedName>
        <fullName evidence="1">Thiol-disulfide oxidoreductase</fullName>
    </submittedName>
</protein>
<sequence>MKNIVLFDGVCNMCNASVQFIIKRDPKQRLSFASLQSDFGQKMLSKYHLDKDIDSVVFIDGRGRIHGESTAALRVARQLKGGWKLLAVFLIVPPALRNVIYRIIARNRYRWFGKKSECMIPTAEQKERFLD</sequence>
<organism evidence="1 2">
    <name type="scientific">Salipaludibacillus keqinensis</name>
    <dbReference type="NCBI Taxonomy" id="2045207"/>
    <lineage>
        <taxon>Bacteria</taxon>
        <taxon>Bacillati</taxon>
        <taxon>Bacillota</taxon>
        <taxon>Bacilli</taxon>
        <taxon>Bacillales</taxon>
        <taxon>Bacillaceae</taxon>
    </lineage>
</organism>
<accession>A0A323TJU0</accession>
<dbReference type="Pfam" id="PF04134">
    <property type="entry name" value="DCC1-like"/>
    <property type="match status" value="1"/>
</dbReference>
<dbReference type="Proteomes" id="UP000248214">
    <property type="component" value="Unassembled WGS sequence"/>
</dbReference>
<comment type="caution">
    <text evidence="1">The sequence shown here is derived from an EMBL/GenBank/DDBJ whole genome shotgun (WGS) entry which is preliminary data.</text>
</comment>